<keyword evidence="7" id="KW-1133">Transmembrane helix</keyword>
<dbReference type="InterPro" id="IPR036280">
    <property type="entry name" value="Multihaem_cyt_sf"/>
</dbReference>
<evidence type="ECO:0000256" key="1">
    <source>
        <dbReference type="ARBA" id="ARBA00022448"/>
    </source>
</evidence>
<keyword evidence="7" id="KW-0472">Membrane</keyword>
<keyword evidence="7" id="KW-0812">Transmembrane</keyword>
<feature type="transmembrane region" description="Helical" evidence="7">
    <location>
        <begin position="375"/>
        <end position="394"/>
    </location>
</feature>
<evidence type="ECO:0000256" key="2">
    <source>
        <dbReference type="ARBA" id="ARBA00022617"/>
    </source>
</evidence>
<evidence type="ECO:0000313" key="9">
    <source>
        <dbReference type="EMBL" id="KDA54398.1"/>
    </source>
</evidence>
<keyword evidence="6" id="KW-0408">Iron</keyword>
<dbReference type="STRING" id="1312852.EG19_11835"/>
<dbReference type="EMBL" id="JMFG01000008">
    <property type="protein sequence ID" value="KDA54398.1"/>
    <property type="molecule type" value="Genomic_DNA"/>
</dbReference>
<keyword evidence="10" id="KW-1185">Reference proteome</keyword>
<dbReference type="PANTHER" id="PTHR35038:SF6">
    <property type="entry name" value="SURFACE LOCALIZED DECAHEME CYTOCHROME C LIPOPROTEIN"/>
    <property type="match status" value="1"/>
</dbReference>
<accession>A0A062XUB1</accession>
<feature type="domain" description="Doubled CXXCH motif" evidence="8">
    <location>
        <begin position="238"/>
        <end position="271"/>
    </location>
</feature>
<dbReference type="GO" id="GO:0016491">
    <property type="term" value="F:oxidoreductase activity"/>
    <property type="evidence" value="ECO:0007669"/>
    <property type="project" value="TreeGrafter"/>
</dbReference>
<keyword evidence="4" id="KW-0732">Signal</keyword>
<sequence>MSLRSDRRWFAVLGLLVATAATSAPRDECLSCHGSVEDVQAAAESLGAHLAPGRLSALVVAVGPDSVHDSLACLDCHPRASQVPHPKGMSRENPCLGCHGDAAAAVSRSVHKDPLGQGSFRAQCWHCHGAHDVRPSQDPKSSLAPANVAGTCLHCHNKQEYLVGVHGHGVQLAGLDLAATCVSCHGGHDILPAKDPASHVHRLSVPTTCGTCHRRVTEVYLASVHGRSLSAGNADVPTCTDCHAAHATLDPRLPRFRNVSPEMCARCHADPKVAGKYGLRAEVFDTYVADFHGTTAELFVATSPDQPLNKAVCYDCHGYHDVESVRKLGTEKVEERLLKRCQVCHPRASKKFLSAWTAHYVPDRERYPLIYYVRLFYQVVIPSTVGFFLAYIALDVWARRRQRRPQ</sequence>
<evidence type="ECO:0000256" key="5">
    <source>
        <dbReference type="ARBA" id="ARBA00022982"/>
    </source>
</evidence>
<dbReference type="InterPro" id="IPR051829">
    <property type="entry name" value="Multiheme_Cytochr_ET"/>
</dbReference>
<dbReference type="Pfam" id="PF09699">
    <property type="entry name" value="Paired_CXXCH_1"/>
    <property type="match status" value="1"/>
</dbReference>
<proteinExistence type="predicted"/>
<evidence type="ECO:0000256" key="6">
    <source>
        <dbReference type="ARBA" id="ARBA00023004"/>
    </source>
</evidence>
<keyword evidence="1" id="KW-0813">Transport</keyword>
<reference evidence="9 10" key="1">
    <citation type="submission" date="2014-04" db="EMBL/GenBank/DDBJ databases">
        <title>The Genome Sequence of Thermoanaerobaculum aquaticum MP-01, The First Cultivated Group 23 Acidobacterium.</title>
        <authorList>
            <person name="Stamps B.W."/>
            <person name="Losey N.A."/>
            <person name="Lawson P.A."/>
            <person name="Stevenson B.S."/>
        </authorList>
    </citation>
    <scope>NUCLEOTIDE SEQUENCE [LARGE SCALE GENOMIC DNA]</scope>
    <source>
        <strain evidence="9 10">MP-01</strain>
    </source>
</reference>
<keyword evidence="5" id="KW-0249">Electron transport</keyword>
<organism evidence="9 10">
    <name type="scientific">Thermoanaerobaculum aquaticum</name>
    <dbReference type="NCBI Taxonomy" id="1312852"/>
    <lineage>
        <taxon>Bacteria</taxon>
        <taxon>Pseudomonadati</taxon>
        <taxon>Acidobacteriota</taxon>
        <taxon>Thermoanaerobaculia</taxon>
        <taxon>Thermoanaerobaculales</taxon>
        <taxon>Thermoanaerobaculaceae</taxon>
        <taxon>Thermoanaerobaculum</taxon>
    </lineage>
</organism>
<evidence type="ECO:0000259" key="8">
    <source>
        <dbReference type="Pfam" id="PF09699"/>
    </source>
</evidence>
<dbReference type="RefSeq" id="WP_053334847.1">
    <property type="nucleotide sequence ID" value="NZ_JMFG01000008.1"/>
</dbReference>
<dbReference type="AlphaFoldDB" id="A0A062XUB1"/>
<gene>
    <name evidence="9" type="ORF">EG19_11835</name>
</gene>
<protein>
    <recommendedName>
        <fullName evidence="8">Doubled CXXCH motif domain-containing protein</fullName>
    </recommendedName>
</protein>
<keyword evidence="3" id="KW-0479">Metal-binding</keyword>
<dbReference type="Gene3D" id="1.10.780.10">
    <property type="entry name" value="Hydroxylamine Oxidoreductase, Chain A, domain 1"/>
    <property type="match status" value="1"/>
</dbReference>
<dbReference type="Proteomes" id="UP000027284">
    <property type="component" value="Unassembled WGS sequence"/>
</dbReference>
<name>A0A062XUB1_9BACT</name>
<dbReference type="Gene3D" id="1.10.1130.10">
    <property type="entry name" value="Flavocytochrome C3, Chain A"/>
    <property type="match status" value="1"/>
</dbReference>
<comment type="caution">
    <text evidence="9">The sequence shown here is derived from an EMBL/GenBank/DDBJ whole genome shotgun (WGS) entry which is preliminary data.</text>
</comment>
<dbReference type="SUPFAM" id="SSF48695">
    <property type="entry name" value="Multiheme cytochromes"/>
    <property type="match status" value="1"/>
</dbReference>
<keyword evidence="2" id="KW-0349">Heme</keyword>
<dbReference type="InterPro" id="IPR038266">
    <property type="entry name" value="NapC/NirT_cytc_sf"/>
</dbReference>
<dbReference type="InterPro" id="IPR010177">
    <property type="entry name" value="Paired_CXXCH_1"/>
</dbReference>
<evidence type="ECO:0000256" key="7">
    <source>
        <dbReference type="SAM" id="Phobius"/>
    </source>
</evidence>
<dbReference type="GO" id="GO:0046872">
    <property type="term" value="F:metal ion binding"/>
    <property type="evidence" value="ECO:0007669"/>
    <property type="project" value="UniProtKB-KW"/>
</dbReference>
<dbReference type="OrthoDB" id="9814800at2"/>
<evidence type="ECO:0000313" key="10">
    <source>
        <dbReference type="Proteomes" id="UP000027284"/>
    </source>
</evidence>
<evidence type="ECO:0000256" key="4">
    <source>
        <dbReference type="ARBA" id="ARBA00022729"/>
    </source>
</evidence>
<evidence type="ECO:0000256" key="3">
    <source>
        <dbReference type="ARBA" id="ARBA00022723"/>
    </source>
</evidence>
<dbReference type="Gene3D" id="1.10.3820.10">
    <property type="entry name" value="Di-heme elbow motif domain"/>
    <property type="match status" value="1"/>
</dbReference>
<dbReference type="PANTHER" id="PTHR35038">
    <property type="entry name" value="DISSIMILATORY SULFITE REDUCTASE SIRA"/>
    <property type="match status" value="1"/>
</dbReference>